<evidence type="ECO:0000259" key="4">
    <source>
        <dbReference type="SMART" id="SM00333"/>
    </source>
</evidence>
<feature type="domain" description="Tudor" evidence="4">
    <location>
        <begin position="649"/>
        <end position="703"/>
    </location>
</feature>
<evidence type="ECO:0000313" key="5">
    <source>
        <dbReference type="EMBL" id="KAK9809300.1"/>
    </source>
</evidence>
<accession>A0AAW1PLK4</accession>
<dbReference type="Gene3D" id="2.30.30.140">
    <property type="match status" value="3"/>
</dbReference>
<feature type="region of interest" description="Disordered" evidence="3">
    <location>
        <begin position="284"/>
        <end position="316"/>
    </location>
</feature>
<feature type="compositionally biased region" description="Polar residues" evidence="3">
    <location>
        <begin position="380"/>
        <end position="389"/>
    </location>
</feature>
<keyword evidence="2" id="KW-0539">Nucleus</keyword>
<dbReference type="SMART" id="SM00333">
    <property type="entry name" value="TUDOR"/>
    <property type="match status" value="2"/>
</dbReference>
<dbReference type="CDD" id="cd20404">
    <property type="entry name" value="Tudor_Agenet_AtEML-like"/>
    <property type="match status" value="3"/>
</dbReference>
<feature type="compositionally biased region" description="Polar residues" evidence="3">
    <location>
        <begin position="904"/>
        <end position="921"/>
    </location>
</feature>
<dbReference type="SUPFAM" id="SSF63748">
    <property type="entry name" value="Tudor/PWWP/MBT"/>
    <property type="match status" value="1"/>
</dbReference>
<feature type="region of interest" description="Disordered" evidence="3">
    <location>
        <begin position="407"/>
        <end position="459"/>
    </location>
</feature>
<sequence>MGHRGLEGVKVMQTEIGPTKSVPKAIPGSPAKSQRSHDRCQPPVLIAGREVIGRHLQVQVVPTKVSQKQRWLKGCINDFDVSSGQHKVRYAEHCQRPEEWLPLDHTQFGWLSDPGTEPNPTFHASLTPQENAALDHAVAVFWPGMSKWYKGRVRSYNQATGMHTVCFHDGYVREYALKHEAVMWLDVPGLCSREDLSHCQRVADLLGDRPYTIGHITDGGGSVRSGLSRRTGSSRKARPADSVRGPPPASESMPPVIVIKGADGGAAEVCQPAVHPVVARLKEGETGSTTSHEQAQLQALEQQEDSEAISMAHTSAQPAHDSCMLARDAAALQGAVAGSSDAVKAQAGAGCRRSDDDATSSAQRSEDGQLPVTSAAAEGSMQQAANGTQAAADRAALEACQDTAVPADLRKIKTKPPGARMGPGRGRSTPSSAAARRRLGSAEPGSARRRTGEGLDTPSTAYGEAVVGSRIGIWWPADEAYYRGKVLSYDSYHKRSKIRYDDDEEEWLCLPRQRFISLLPRARSAGCTPEYLQAITALGATNAATGQVPAAEAEGQVTFEQGLPAAEEALVGWRITLQCPGTGEAVQGEVLGWDLSTDHHLVLYDDGEHERLLLSQERCTLHAPQRGVASAIGPGLPSGEPVPKGKSAIGWRIGVYWKDDQKFYQGEVESYENATGRHMVLYDDGEREPISLSKEKIKWVLPPGVHASEEAASASDSEAEEEGRAHHHGRGAGRGRGRKHDFHSADDRPRKLARSETWDGIGCARRSGLLAQLSVAPAFVHTLGHRRELHTRHGHRLSFRAVRVFLPPGRSLGAAAPAHACQPAAAAEPMAAPLAMEAHAEAATPPSQPVCAAAAANLESPWAGNAAKEESGNSAPPGSASTSPPLPYSLIPPTKCPAHVPALSQLTEGPSSAAQPGSTAEGQGRDPAHAHV</sequence>
<evidence type="ECO:0000256" key="2">
    <source>
        <dbReference type="ARBA" id="ARBA00023242"/>
    </source>
</evidence>
<dbReference type="GO" id="GO:0000785">
    <property type="term" value="C:chromatin"/>
    <property type="evidence" value="ECO:0007669"/>
    <property type="project" value="TreeGrafter"/>
</dbReference>
<feature type="compositionally biased region" description="Basic and acidic residues" evidence="3">
    <location>
        <begin position="742"/>
        <end position="753"/>
    </location>
</feature>
<dbReference type="InterPro" id="IPR039776">
    <property type="entry name" value="Pds5"/>
</dbReference>
<feature type="region of interest" description="Disordered" evidence="3">
    <location>
        <begin position="17"/>
        <end position="39"/>
    </location>
</feature>
<feature type="compositionally biased region" description="Low complexity" evidence="3">
    <location>
        <begin position="416"/>
        <end position="434"/>
    </location>
</feature>
<organism evidence="5 6">
    <name type="scientific">Symbiochloris irregularis</name>
    <dbReference type="NCBI Taxonomy" id="706552"/>
    <lineage>
        <taxon>Eukaryota</taxon>
        <taxon>Viridiplantae</taxon>
        <taxon>Chlorophyta</taxon>
        <taxon>core chlorophytes</taxon>
        <taxon>Trebouxiophyceae</taxon>
        <taxon>Trebouxiales</taxon>
        <taxon>Trebouxiaceae</taxon>
        <taxon>Symbiochloris</taxon>
    </lineage>
</organism>
<dbReference type="GO" id="GO:0007064">
    <property type="term" value="P:mitotic sister chromatid cohesion"/>
    <property type="evidence" value="ECO:0007669"/>
    <property type="project" value="InterPro"/>
</dbReference>
<evidence type="ECO:0000256" key="1">
    <source>
        <dbReference type="ARBA" id="ARBA00004123"/>
    </source>
</evidence>
<gene>
    <name evidence="5" type="ORF">WJX73_002796</name>
</gene>
<comment type="caution">
    <text evidence="5">The sequence shown here is derived from an EMBL/GenBank/DDBJ whole genome shotgun (WGS) entry which is preliminary data.</text>
</comment>
<dbReference type="GO" id="GO:0006281">
    <property type="term" value="P:DNA repair"/>
    <property type="evidence" value="ECO:0007669"/>
    <property type="project" value="TreeGrafter"/>
</dbReference>
<comment type="subcellular location">
    <subcellularLocation>
        <location evidence="1">Nucleus</location>
    </subcellularLocation>
</comment>
<name>A0AAW1PLK4_9CHLO</name>
<dbReference type="InterPro" id="IPR002999">
    <property type="entry name" value="Tudor"/>
</dbReference>
<dbReference type="AlphaFoldDB" id="A0AAW1PLK4"/>
<feature type="domain" description="Tudor" evidence="4">
    <location>
        <begin position="129"/>
        <end position="188"/>
    </location>
</feature>
<feature type="region of interest" description="Disordered" evidence="3">
    <location>
        <begin position="864"/>
        <end position="932"/>
    </location>
</feature>
<dbReference type="GO" id="GO:0005634">
    <property type="term" value="C:nucleus"/>
    <property type="evidence" value="ECO:0007669"/>
    <property type="project" value="UniProtKB-SubCell"/>
</dbReference>
<evidence type="ECO:0000256" key="3">
    <source>
        <dbReference type="SAM" id="MobiDB-lite"/>
    </source>
</evidence>
<feature type="compositionally biased region" description="Basic and acidic residues" evidence="3">
    <location>
        <begin position="923"/>
        <end position="932"/>
    </location>
</feature>
<dbReference type="PANTHER" id="PTHR12663">
    <property type="entry name" value="ANDROGEN INDUCED INHIBITOR OF PROLIFERATION AS3 / PDS5-RELATED"/>
    <property type="match status" value="1"/>
</dbReference>
<proteinExistence type="predicted"/>
<protein>
    <recommendedName>
        <fullName evidence="4">Tudor domain-containing protein</fullName>
    </recommendedName>
</protein>
<feature type="region of interest" description="Disordered" evidence="3">
    <location>
        <begin position="708"/>
        <end position="753"/>
    </location>
</feature>
<dbReference type="PANTHER" id="PTHR12663:SF0">
    <property type="entry name" value="PRECOCIOUS DISSOCIATION OF SISTERS 5, ISOFORM A"/>
    <property type="match status" value="1"/>
</dbReference>
<reference evidence="5 6" key="1">
    <citation type="journal article" date="2024" name="Nat. Commun.">
        <title>Phylogenomics reveals the evolutionary origins of lichenization in chlorophyte algae.</title>
        <authorList>
            <person name="Puginier C."/>
            <person name="Libourel C."/>
            <person name="Otte J."/>
            <person name="Skaloud P."/>
            <person name="Haon M."/>
            <person name="Grisel S."/>
            <person name="Petersen M."/>
            <person name="Berrin J.G."/>
            <person name="Delaux P.M."/>
            <person name="Dal Grande F."/>
            <person name="Keller J."/>
        </authorList>
    </citation>
    <scope>NUCLEOTIDE SEQUENCE [LARGE SCALE GENOMIC DNA]</scope>
    <source>
        <strain evidence="5 6">SAG 2036</strain>
    </source>
</reference>
<feature type="compositionally biased region" description="Basic residues" evidence="3">
    <location>
        <begin position="725"/>
        <end position="741"/>
    </location>
</feature>
<evidence type="ECO:0000313" key="6">
    <source>
        <dbReference type="Proteomes" id="UP001465755"/>
    </source>
</evidence>
<feature type="region of interest" description="Disordered" evidence="3">
    <location>
        <begin position="347"/>
        <end position="390"/>
    </location>
</feature>
<feature type="compositionally biased region" description="Low complexity" evidence="3">
    <location>
        <begin position="872"/>
        <end position="883"/>
    </location>
</feature>
<dbReference type="EMBL" id="JALJOQ010000021">
    <property type="protein sequence ID" value="KAK9809300.1"/>
    <property type="molecule type" value="Genomic_DNA"/>
</dbReference>
<keyword evidence="6" id="KW-1185">Reference proteome</keyword>
<feature type="region of interest" description="Disordered" evidence="3">
    <location>
        <begin position="217"/>
        <end position="255"/>
    </location>
</feature>
<dbReference type="Proteomes" id="UP001465755">
    <property type="component" value="Unassembled WGS sequence"/>
</dbReference>